<evidence type="ECO:0000313" key="2">
    <source>
        <dbReference type="EMBL" id="EFO81524.1"/>
    </source>
</evidence>
<accession>E1IB39</accession>
<protein>
    <recommendedName>
        <fullName evidence="4">Glycosyltransferase RgtA/B/C/D-like domain-containing protein</fullName>
    </recommendedName>
</protein>
<feature type="transmembrane region" description="Helical" evidence="1">
    <location>
        <begin position="283"/>
        <end position="304"/>
    </location>
</feature>
<dbReference type="STRING" id="765420.OSCT_0540"/>
<feature type="transmembrane region" description="Helical" evidence="1">
    <location>
        <begin position="351"/>
        <end position="370"/>
    </location>
</feature>
<reference evidence="2 3" key="1">
    <citation type="journal article" date="2011" name="J. Bacteriol.">
        <title>Draft genome sequence of the anoxygenic filamentous phototrophic bacterium Oscillochloris trichoides subsp. DG-6.</title>
        <authorList>
            <person name="Kuznetsov B.B."/>
            <person name="Ivanovsky R.N."/>
            <person name="Keppen O.I."/>
            <person name="Sukhacheva M.V."/>
            <person name="Bumazhkin B.K."/>
            <person name="Patutina E.O."/>
            <person name="Beletsky A.V."/>
            <person name="Mardanov A.V."/>
            <person name="Baslerov R.V."/>
            <person name="Panteleeva A.N."/>
            <person name="Kolganova T.V."/>
            <person name="Ravin N.V."/>
            <person name="Skryabin K.G."/>
        </authorList>
    </citation>
    <scope>NUCLEOTIDE SEQUENCE [LARGE SCALE GENOMIC DNA]</scope>
    <source>
        <strain evidence="2 3">DG-6</strain>
    </source>
</reference>
<sequence length="714" mass="80359">MVGKIRDLAHLPYLIMPSSPRRLHTLALLVYTLLSLALTWPLARYWDHGFMGFARSFQDGIQNVWNMWWMRWALTHGQNPFWNPLLYYPDGLQMYLQTLNAPGTLVALPISLLFGPTAAYNLATIMASTLTGYGVFVLVRNFVPGYRLPLIAGALVLASPFMLGRLLINQINLTSMYWLPFYFLALIRLEERRTWGSLLWAGALVLLLMLTDWYWTLVCLVYTLVWMLTGLLLRTDRGWRVRRYLSFAVVVVLFTSPLLVALAQVRSQLPIQEAQANPGWQAYVRGFSLDAFGLFYPALSPLFLADASAAFIEAVRPRSFSFEGSYTAAGWVLLGLAGVGIWWHGKQHWRLLVTVGVGFLIALGPNLHILGQNTGIPMPYILIEQLPLISTARRPNLYAVPLIIVAALFAALGLQSMIRKLAPQRANALLLGVILLATWELWPPSQRDLYLVNASPLVAGLRERPGAVLDLPYESQESSRSLLHQMYHEQPIVGGYVARRPEYPFLRMPHVGQLITMQVWPELDIVDNAAMLHAAQCYAPLRHILVERPRATPQQIANIEAVLAQIADAPVTPSGQDATTIWYELPPAQTTCQPFLFLGRGWYSVEQDATRSWRWMQNEATIWLVNPHPQPQNLVLELQAETWGEAGSQRMLSIIQNEDPIGTFAVVRQSRRYQFMITLPPGMSPISLRAPASATPDGRNLSLSFRHIGIPYSP</sequence>
<dbReference type="Proteomes" id="UP000054010">
    <property type="component" value="Unassembled WGS sequence"/>
</dbReference>
<feature type="transmembrane region" description="Helical" evidence="1">
    <location>
        <begin position="146"/>
        <end position="164"/>
    </location>
</feature>
<dbReference type="HOGENOM" id="CLU_022594_0_0_0"/>
<dbReference type="EMBL" id="ADVR01000010">
    <property type="protein sequence ID" value="EFO81524.1"/>
    <property type="molecule type" value="Genomic_DNA"/>
</dbReference>
<name>E1IB39_9CHLR</name>
<evidence type="ECO:0008006" key="4">
    <source>
        <dbReference type="Google" id="ProtNLM"/>
    </source>
</evidence>
<organism evidence="2 3">
    <name type="scientific">Oscillochloris trichoides DG-6</name>
    <dbReference type="NCBI Taxonomy" id="765420"/>
    <lineage>
        <taxon>Bacteria</taxon>
        <taxon>Bacillati</taxon>
        <taxon>Chloroflexota</taxon>
        <taxon>Chloroflexia</taxon>
        <taxon>Chloroflexales</taxon>
        <taxon>Chloroflexineae</taxon>
        <taxon>Oscillochloridaceae</taxon>
        <taxon>Oscillochloris</taxon>
    </lineage>
</organism>
<gene>
    <name evidence="2" type="ORF">OSCT_0540</name>
</gene>
<feature type="transmembrane region" description="Helical" evidence="1">
    <location>
        <begin position="23"/>
        <end position="43"/>
    </location>
</feature>
<comment type="caution">
    <text evidence="2">The sequence shown here is derived from an EMBL/GenBank/DDBJ whole genome shotgun (WGS) entry which is preliminary data.</text>
</comment>
<keyword evidence="1" id="KW-0472">Membrane</keyword>
<keyword evidence="1" id="KW-1133">Transmembrane helix</keyword>
<feature type="transmembrane region" description="Helical" evidence="1">
    <location>
        <begin position="397"/>
        <end position="414"/>
    </location>
</feature>
<dbReference type="eggNOG" id="COG5617">
    <property type="taxonomic scope" value="Bacteria"/>
</dbReference>
<feature type="transmembrane region" description="Helical" evidence="1">
    <location>
        <begin position="118"/>
        <end position="139"/>
    </location>
</feature>
<feature type="transmembrane region" description="Helical" evidence="1">
    <location>
        <begin position="324"/>
        <end position="344"/>
    </location>
</feature>
<dbReference type="AlphaFoldDB" id="E1IB39"/>
<feature type="transmembrane region" description="Helical" evidence="1">
    <location>
        <begin position="244"/>
        <end position="263"/>
    </location>
</feature>
<dbReference type="OrthoDB" id="136031at2"/>
<feature type="transmembrane region" description="Helical" evidence="1">
    <location>
        <begin position="199"/>
        <end position="224"/>
    </location>
</feature>
<proteinExistence type="predicted"/>
<evidence type="ECO:0000313" key="3">
    <source>
        <dbReference type="Proteomes" id="UP000054010"/>
    </source>
</evidence>
<keyword evidence="1" id="KW-0812">Transmembrane</keyword>
<keyword evidence="3" id="KW-1185">Reference proteome</keyword>
<evidence type="ECO:0000256" key="1">
    <source>
        <dbReference type="SAM" id="Phobius"/>
    </source>
</evidence>